<keyword evidence="3" id="KW-1003">Cell membrane</keyword>
<dbReference type="OMA" id="MWHESEQ"/>
<feature type="transmembrane region" description="Helical" evidence="14">
    <location>
        <begin position="1204"/>
        <end position="1222"/>
    </location>
</feature>
<feature type="transmembrane region" description="Helical" evidence="14">
    <location>
        <begin position="993"/>
        <end position="1012"/>
    </location>
</feature>
<name>A0A7M7JRR9_VARDE</name>
<evidence type="ECO:0000256" key="5">
    <source>
        <dbReference type="ARBA" id="ARBA00022679"/>
    </source>
</evidence>
<feature type="region of interest" description="Disordered" evidence="13">
    <location>
        <begin position="1371"/>
        <end position="1394"/>
    </location>
</feature>
<feature type="compositionally biased region" description="Basic and acidic residues" evidence="13">
    <location>
        <begin position="1376"/>
        <end position="1388"/>
    </location>
</feature>
<comment type="catalytic activity">
    <reaction evidence="12">
        <text>[(1-&gt;4)-N-acetyl-beta-D-glucosaminyl](n) + UDP-N-acetyl-alpha-D-glucosamine = [(1-&gt;4)-N-acetyl-beta-D-glucosaminyl](n+1) + UDP + H(+)</text>
        <dbReference type="Rhea" id="RHEA:16637"/>
        <dbReference type="Rhea" id="RHEA-COMP:9593"/>
        <dbReference type="Rhea" id="RHEA-COMP:9595"/>
        <dbReference type="ChEBI" id="CHEBI:15378"/>
        <dbReference type="ChEBI" id="CHEBI:17029"/>
        <dbReference type="ChEBI" id="CHEBI:57705"/>
        <dbReference type="ChEBI" id="CHEBI:58223"/>
        <dbReference type="EC" id="2.4.1.16"/>
    </reaction>
</comment>
<evidence type="ECO:0000256" key="14">
    <source>
        <dbReference type="SAM" id="Phobius"/>
    </source>
</evidence>
<evidence type="ECO:0000256" key="3">
    <source>
        <dbReference type="ARBA" id="ARBA00022475"/>
    </source>
</evidence>
<organism evidence="16 17">
    <name type="scientific">Varroa destructor</name>
    <name type="common">Honeybee mite</name>
    <dbReference type="NCBI Taxonomy" id="109461"/>
    <lineage>
        <taxon>Eukaryota</taxon>
        <taxon>Metazoa</taxon>
        <taxon>Ecdysozoa</taxon>
        <taxon>Arthropoda</taxon>
        <taxon>Chelicerata</taxon>
        <taxon>Arachnida</taxon>
        <taxon>Acari</taxon>
        <taxon>Parasitiformes</taxon>
        <taxon>Mesostigmata</taxon>
        <taxon>Gamasina</taxon>
        <taxon>Dermanyssoidea</taxon>
        <taxon>Varroidae</taxon>
        <taxon>Varroa</taxon>
    </lineage>
</organism>
<feature type="transmembrane region" description="Helical" evidence="14">
    <location>
        <begin position="195"/>
        <end position="220"/>
    </location>
</feature>
<feature type="transmembrane region" description="Helical" evidence="14">
    <location>
        <begin position="132"/>
        <end position="149"/>
    </location>
</feature>
<evidence type="ECO:0000313" key="17">
    <source>
        <dbReference type="Proteomes" id="UP000594260"/>
    </source>
</evidence>
<dbReference type="SUPFAM" id="SSF53448">
    <property type="entry name" value="Nucleotide-diphospho-sugar transferases"/>
    <property type="match status" value="1"/>
</dbReference>
<dbReference type="GO" id="GO:0006031">
    <property type="term" value="P:chitin biosynthetic process"/>
    <property type="evidence" value="ECO:0007669"/>
    <property type="project" value="TreeGrafter"/>
</dbReference>
<evidence type="ECO:0000256" key="8">
    <source>
        <dbReference type="ARBA" id="ARBA00023054"/>
    </source>
</evidence>
<dbReference type="Pfam" id="PF03142">
    <property type="entry name" value="Chitin_synth_2"/>
    <property type="match status" value="1"/>
</dbReference>
<dbReference type="InParanoid" id="A0A7M7JRR9"/>
<dbReference type="GO" id="GO:0004100">
    <property type="term" value="F:chitin synthase activity"/>
    <property type="evidence" value="ECO:0007669"/>
    <property type="project" value="UniProtKB-EC"/>
</dbReference>
<keyword evidence="9 14" id="KW-0472">Membrane</keyword>
<evidence type="ECO:0000256" key="2">
    <source>
        <dbReference type="ARBA" id="ARBA00012543"/>
    </source>
</evidence>
<dbReference type="InterPro" id="IPR004835">
    <property type="entry name" value="Chitin_synth"/>
</dbReference>
<dbReference type="EC" id="2.4.1.16" evidence="2"/>
<evidence type="ECO:0000256" key="4">
    <source>
        <dbReference type="ARBA" id="ARBA00022676"/>
    </source>
</evidence>
<feature type="transmembrane region" description="Helical" evidence="14">
    <location>
        <begin position="1260"/>
        <end position="1281"/>
    </location>
</feature>
<protein>
    <recommendedName>
        <fullName evidence="2">chitin synthase</fullName>
        <ecNumber evidence="2">2.4.1.16</ecNumber>
    </recommendedName>
</protein>
<feature type="compositionally biased region" description="Polar residues" evidence="13">
    <location>
        <begin position="1093"/>
        <end position="1116"/>
    </location>
</feature>
<dbReference type="GO" id="GO:0005886">
    <property type="term" value="C:plasma membrane"/>
    <property type="evidence" value="ECO:0007669"/>
    <property type="project" value="UniProtKB-SubCell"/>
</dbReference>
<comment type="subcellular location">
    <subcellularLocation>
        <location evidence="1">Cell membrane</location>
        <topology evidence="1">Multi-pass membrane protein</topology>
    </subcellularLocation>
</comment>
<feature type="transmembrane region" description="Helical" evidence="14">
    <location>
        <begin position="931"/>
        <end position="953"/>
    </location>
</feature>
<dbReference type="GeneID" id="111246312"/>
<keyword evidence="6 14" id="KW-0812">Transmembrane</keyword>
<keyword evidence="17" id="KW-1185">Reference proteome</keyword>
<feature type="transmembrane region" description="Helical" evidence="14">
    <location>
        <begin position="861"/>
        <end position="882"/>
    </location>
</feature>
<evidence type="ECO:0000259" key="15">
    <source>
        <dbReference type="Pfam" id="PF23000"/>
    </source>
</evidence>
<reference evidence="16" key="1">
    <citation type="submission" date="2021-01" db="UniProtKB">
        <authorList>
            <consortium name="EnsemblMetazoa"/>
        </authorList>
    </citation>
    <scope>IDENTIFICATION</scope>
</reference>
<feature type="transmembrane region" description="Helical" evidence="14">
    <location>
        <begin position="339"/>
        <end position="362"/>
    </location>
</feature>
<feature type="transmembrane region" description="Helical" evidence="14">
    <location>
        <begin position="169"/>
        <end position="189"/>
    </location>
</feature>
<dbReference type="Pfam" id="PF23000">
    <property type="entry name" value="ChitinSynthase_IV_N"/>
    <property type="match status" value="1"/>
</dbReference>
<keyword evidence="4" id="KW-0328">Glycosyltransferase</keyword>
<keyword evidence="5" id="KW-0808">Transferase</keyword>
<keyword evidence="8" id="KW-0175">Coiled coil</keyword>
<dbReference type="InterPro" id="IPR055120">
    <property type="entry name" value="Chs-1/2_IV_N"/>
</dbReference>
<feature type="domain" description="Chitin synthase chs-1/2 N-terminal putative transporter" evidence="15">
    <location>
        <begin position="69"/>
        <end position="218"/>
    </location>
</feature>
<comment type="similarity">
    <text evidence="11">Belongs to the chitin synthase family. Class IV subfamily.</text>
</comment>
<feature type="transmembrane region" description="Helical" evidence="14">
    <location>
        <begin position="902"/>
        <end position="924"/>
    </location>
</feature>
<accession>A0A7M7JRR9</accession>
<dbReference type="FunFam" id="3.90.550.10:FF:000139">
    <property type="entry name" value="Chitin synthase 8"/>
    <property type="match status" value="1"/>
</dbReference>
<dbReference type="Proteomes" id="UP000594260">
    <property type="component" value="Unplaced"/>
</dbReference>
<feature type="region of interest" description="Disordered" evidence="13">
    <location>
        <begin position="1093"/>
        <end position="1127"/>
    </location>
</feature>
<evidence type="ECO:0000256" key="10">
    <source>
        <dbReference type="ARBA" id="ARBA00023180"/>
    </source>
</evidence>
<dbReference type="OrthoDB" id="370884at2759"/>
<feature type="transmembrane region" description="Helical" evidence="14">
    <location>
        <begin position="232"/>
        <end position="252"/>
    </location>
</feature>
<evidence type="ECO:0000256" key="9">
    <source>
        <dbReference type="ARBA" id="ARBA00023136"/>
    </source>
</evidence>
<sequence length="1509" mass="170953">MSLLLMVSQLDIPHGENMMNVVYYNRTNQSFNRSLPMRVVCSESVLGLSPSSKDNSFSVSTNKFQAVVWTWVLLLCLITPECLKLLVSVKLCLFKPIIWPSATTLGLTLFMEGLHAFGCAWLTFGILPKLNVVHGAMLANCVFFVPAMIRLCHSKCFQKIFTLESVWEIVVRVVVVIFQLSGLLAWALLDPQRLWGLPFSLILISCGWWENFIGATARLLEFKEHLQASKTITNILLAIWKSFIFLIVAVAITGQRVSYWQPEPDYGALFSNLPDAYHGFSVAAFETDIYINSLLNEEESIFAPLFNVSNVTLLGQKETSPVRVKTSLKLVGEIRSPKWTPLLVGLIHVLSSYLCYSASTFACQVGIQHFSMAFPLLLGVPFTTGVLGFFCALQADDSCFTMGLPGSHFYNCLPQGPDDSIEKFLLHKYTWMWLLWLFSQTQMTSYIWRSAHHRMAKVSKLFMNSYYCPVCVEQSIMAFRRRDDPTATESGLRTDPEPSHRSICSYSKFVEADSPDVSDHSIVRIIACATMWHETEAEMIQLLKSVLRMSVDQCSMQRNDPDYYELEAEILFDDAFETTDGVRRVNRYVKTLITAMDVAVSKVYGAATKIKLPKKVSTPYGGRLEWDLPSLNSYQLSGKTRLFVHLKDKTLIRARKRWSQVMYMYYLLGYCFHKLSLNDYQKKLRSRNTFLLALDGDINFRPHAVKLLVDLMKNNPSLGAACGRIHPVGSGPIVWYQKFEYAVGHWLQKATEHIFGCVLCSPGCFSLFRAEALMANGVMQTYTTECTEPQHYVQYDQGEDRWLCTLLLQRGYGVEYSAASDAHTYAPESFSDFFRQRRRWGPSTLANIVDLLLSAKQTIKINANISVLYIMYQFMLLIGNIIGPGNIFMMMVGSFVTVFSIAIYKAMLINLVPVLLFVVVCFFCKDQKQIFLAQVLSFLYALVMTAVLMGIVIQINDEGLGSPSAMFFVTLCISFTVTALLHPRELLCIMHGILYFLLVPAMYLFLTIYSVMNLHVVVWGTREKPPTAEEQRIKEEEQQVKYAEKAKNSIVRQLINAILNWRNGDTTLNNTLEELTSKIDKVLTIVGSSNTEISASSGGLTNSNRSDNEPQQSNAETEGEENKVECDVSEVAKEVDLPLWKTERMCAWQSDPEVPTGPNTELHEHEVRFWNDMLDEFLRPPEESIQDRKAMQRSLIELRNNICSAYFMLNALYVLALFFLQINKDSLFIEWPFGGNHTIQFVPITRQVTITRYYLHLDPIGLGFVVFFAVVLFVQFLGMLLHRLETFKYVLAVATVRGQNSRIGRRGTITQAVGHQPSELLSNDSLHSAISEERHADITDKLAETEQATETACDEVIQLCDTLPFIRSNVSSTDTGESKERIDNHDHPPGAQGDANYDLLAIQLEHSSSDALAQTTGNAASADSQDVPFYEVTLVDQHFVPSNELTNRTHAKKNDKVLDRKRFLSRGLTWRLPRIPRTISDKIEMVSVTTNEKLRVENVRSYSTLSMNV</sequence>
<dbReference type="EnsemblMetazoa" id="XM_022795681">
    <property type="protein sequence ID" value="XP_022651416"/>
    <property type="gene ID" value="LOC111246312"/>
</dbReference>
<dbReference type="KEGG" id="vde:111246312"/>
<proteinExistence type="inferred from homology"/>
<dbReference type="RefSeq" id="XP_022651416.1">
    <property type="nucleotide sequence ID" value="XM_022795681.1"/>
</dbReference>
<dbReference type="PANTHER" id="PTHR22914:SF42">
    <property type="entry name" value="CHITIN SYNTHASE"/>
    <property type="match status" value="1"/>
</dbReference>
<feature type="transmembrane region" description="Helical" evidence="14">
    <location>
        <begin position="68"/>
        <end position="93"/>
    </location>
</feature>
<evidence type="ECO:0000256" key="1">
    <source>
        <dbReference type="ARBA" id="ARBA00004651"/>
    </source>
</evidence>
<feature type="transmembrane region" description="Helical" evidence="14">
    <location>
        <begin position="374"/>
        <end position="395"/>
    </location>
</feature>
<evidence type="ECO:0000313" key="16">
    <source>
        <dbReference type="EnsemblMetazoa" id="XP_022651416"/>
    </source>
</evidence>
<evidence type="ECO:0000256" key="13">
    <source>
        <dbReference type="SAM" id="MobiDB-lite"/>
    </source>
</evidence>
<dbReference type="PANTHER" id="PTHR22914">
    <property type="entry name" value="CHITIN SYNTHASE"/>
    <property type="match status" value="1"/>
</dbReference>
<keyword evidence="10" id="KW-0325">Glycoprotein</keyword>
<dbReference type="InterPro" id="IPR029044">
    <property type="entry name" value="Nucleotide-diphossugar_trans"/>
</dbReference>
<feature type="transmembrane region" description="Helical" evidence="14">
    <location>
        <begin position="105"/>
        <end position="126"/>
    </location>
</feature>
<feature type="transmembrane region" description="Helical" evidence="14">
    <location>
        <begin position="965"/>
        <end position="981"/>
    </location>
</feature>
<evidence type="ECO:0000256" key="7">
    <source>
        <dbReference type="ARBA" id="ARBA00022989"/>
    </source>
</evidence>
<dbReference type="CDD" id="cd04190">
    <property type="entry name" value="Chitin_synth_C"/>
    <property type="match status" value="1"/>
</dbReference>
<dbReference type="Gene3D" id="3.90.550.10">
    <property type="entry name" value="Spore Coat Polysaccharide Biosynthesis Protein SpsA, Chain A"/>
    <property type="match status" value="1"/>
</dbReference>
<evidence type="ECO:0000256" key="12">
    <source>
        <dbReference type="ARBA" id="ARBA00048014"/>
    </source>
</evidence>
<evidence type="ECO:0000256" key="11">
    <source>
        <dbReference type="ARBA" id="ARBA00046329"/>
    </source>
</evidence>
<evidence type="ECO:0000256" key="6">
    <source>
        <dbReference type="ARBA" id="ARBA00022692"/>
    </source>
</evidence>
<keyword evidence="7 14" id="KW-1133">Transmembrane helix</keyword>